<sequence>MSEKKKSPDELLEEVTIHQVEREALDRVFSTFVSKSEDPRALDNCVKFGWQEVYQVLKELGSPMSKQDVQLMIWEVDEDLDTYVSKEEFEIMYKRCVSDKTGLEPRKLFNLVQFMMFDKNNLKSITVEDTLELIYVRYGMEHLEKEIQALFGADEKQPDGTEKRITFAQYLEQINAKNIQKRKKKVSRRGK</sequence>
<feature type="domain" description="EF-hand" evidence="1">
    <location>
        <begin position="58"/>
        <end position="95"/>
    </location>
</feature>
<dbReference type="OrthoDB" id="26525at2759"/>
<dbReference type="EMBL" id="MPUH01001595">
    <property type="protein sequence ID" value="OMJ66955.1"/>
    <property type="molecule type" value="Genomic_DNA"/>
</dbReference>
<proteinExistence type="predicted"/>
<dbReference type="AlphaFoldDB" id="A0A1R2AR93"/>
<dbReference type="InterPro" id="IPR011992">
    <property type="entry name" value="EF-hand-dom_pair"/>
</dbReference>
<dbReference type="Proteomes" id="UP000187209">
    <property type="component" value="Unassembled WGS sequence"/>
</dbReference>
<comment type="caution">
    <text evidence="2">The sequence shown here is derived from an EMBL/GenBank/DDBJ whole genome shotgun (WGS) entry which is preliminary data.</text>
</comment>
<dbReference type="SUPFAM" id="SSF47473">
    <property type="entry name" value="EF-hand"/>
    <property type="match status" value="1"/>
</dbReference>
<gene>
    <name evidence="2" type="ORF">SteCoe_36032</name>
</gene>
<protein>
    <recommendedName>
        <fullName evidence="1">EF-hand domain-containing protein</fullName>
    </recommendedName>
</protein>
<evidence type="ECO:0000313" key="2">
    <source>
        <dbReference type="EMBL" id="OMJ66955.1"/>
    </source>
</evidence>
<dbReference type="Gene3D" id="1.10.238.10">
    <property type="entry name" value="EF-hand"/>
    <property type="match status" value="1"/>
</dbReference>
<reference evidence="2 3" key="1">
    <citation type="submission" date="2016-11" db="EMBL/GenBank/DDBJ databases">
        <title>The macronuclear genome of Stentor coeruleus: a giant cell with tiny introns.</title>
        <authorList>
            <person name="Slabodnick M."/>
            <person name="Ruby J.G."/>
            <person name="Reiff S.B."/>
            <person name="Swart E.C."/>
            <person name="Gosai S."/>
            <person name="Prabakaran S."/>
            <person name="Witkowska E."/>
            <person name="Larue G.E."/>
            <person name="Fisher S."/>
            <person name="Freeman R.M."/>
            <person name="Gunawardena J."/>
            <person name="Chu W."/>
            <person name="Stover N.A."/>
            <person name="Gregory B.D."/>
            <person name="Nowacki M."/>
            <person name="Derisi J."/>
            <person name="Roy S.W."/>
            <person name="Marshall W.F."/>
            <person name="Sood P."/>
        </authorList>
    </citation>
    <scope>NUCLEOTIDE SEQUENCE [LARGE SCALE GENOMIC DNA]</scope>
    <source>
        <strain evidence="2">WM001</strain>
    </source>
</reference>
<accession>A0A1R2AR93</accession>
<organism evidence="2 3">
    <name type="scientific">Stentor coeruleus</name>
    <dbReference type="NCBI Taxonomy" id="5963"/>
    <lineage>
        <taxon>Eukaryota</taxon>
        <taxon>Sar</taxon>
        <taxon>Alveolata</taxon>
        <taxon>Ciliophora</taxon>
        <taxon>Postciliodesmatophora</taxon>
        <taxon>Heterotrichea</taxon>
        <taxon>Heterotrichida</taxon>
        <taxon>Stentoridae</taxon>
        <taxon>Stentor</taxon>
    </lineage>
</organism>
<keyword evidence="3" id="KW-1185">Reference proteome</keyword>
<evidence type="ECO:0000313" key="3">
    <source>
        <dbReference type="Proteomes" id="UP000187209"/>
    </source>
</evidence>
<dbReference type="InterPro" id="IPR002048">
    <property type="entry name" value="EF_hand_dom"/>
</dbReference>
<dbReference type="GO" id="GO:0005509">
    <property type="term" value="F:calcium ion binding"/>
    <property type="evidence" value="ECO:0007669"/>
    <property type="project" value="InterPro"/>
</dbReference>
<name>A0A1R2AR93_9CILI</name>
<dbReference type="Pfam" id="PF13833">
    <property type="entry name" value="EF-hand_8"/>
    <property type="match status" value="1"/>
</dbReference>
<evidence type="ECO:0000259" key="1">
    <source>
        <dbReference type="Pfam" id="PF13833"/>
    </source>
</evidence>